<dbReference type="PANTHER" id="PTHR40387:SF1">
    <property type="entry name" value="PROTEIN FAM240B"/>
    <property type="match status" value="1"/>
</dbReference>
<dbReference type="EMBL" id="JAUYZG010000009">
    <property type="protein sequence ID" value="KAK2899228.1"/>
    <property type="molecule type" value="Genomic_DNA"/>
</dbReference>
<accession>A0AA88PT69</accession>
<sequence>MSWRPADIRHSGSARTVKRGSRRLDDEDHSHCVLICSSHKQEMSSALIHDKLFIKSFWEQKINNHYHMIEVEEERMKKSALTKLRDEWLTRLENRTKHLKNFGDNRGANPTAN</sequence>
<gene>
    <name evidence="1" type="ORF">Q8A67_010646</name>
</gene>
<dbReference type="AlphaFoldDB" id="A0AA88PT69"/>
<protein>
    <submittedName>
        <fullName evidence="1">Uncharacterized protein</fullName>
    </submittedName>
</protein>
<dbReference type="Proteomes" id="UP001187343">
    <property type="component" value="Unassembled WGS sequence"/>
</dbReference>
<dbReference type="PANTHER" id="PTHR40387">
    <property type="entry name" value="PROTEIN FAM240B"/>
    <property type="match status" value="1"/>
</dbReference>
<reference evidence="1" key="1">
    <citation type="submission" date="2023-08" db="EMBL/GenBank/DDBJ databases">
        <title>Chromosome-level Genome Assembly of mud carp (Cirrhinus molitorella).</title>
        <authorList>
            <person name="Liu H."/>
        </authorList>
    </citation>
    <scope>NUCLEOTIDE SEQUENCE</scope>
    <source>
        <strain evidence="1">Prfri</strain>
        <tissue evidence="1">Muscle</tissue>
    </source>
</reference>
<evidence type="ECO:0000313" key="2">
    <source>
        <dbReference type="Proteomes" id="UP001187343"/>
    </source>
</evidence>
<proteinExistence type="predicted"/>
<organism evidence="1 2">
    <name type="scientific">Cirrhinus molitorella</name>
    <name type="common">mud carp</name>
    <dbReference type="NCBI Taxonomy" id="172907"/>
    <lineage>
        <taxon>Eukaryota</taxon>
        <taxon>Metazoa</taxon>
        <taxon>Chordata</taxon>
        <taxon>Craniata</taxon>
        <taxon>Vertebrata</taxon>
        <taxon>Euteleostomi</taxon>
        <taxon>Actinopterygii</taxon>
        <taxon>Neopterygii</taxon>
        <taxon>Teleostei</taxon>
        <taxon>Ostariophysi</taxon>
        <taxon>Cypriniformes</taxon>
        <taxon>Cyprinidae</taxon>
        <taxon>Labeoninae</taxon>
        <taxon>Labeonini</taxon>
        <taxon>Cirrhinus</taxon>
    </lineage>
</organism>
<name>A0AA88PT69_9TELE</name>
<comment type="caution">
    <text evidence="1">The sequence shown here is derived from an EMBL/GenBank/DDBJ whole genome shotgun (WGS) entry which is preliminary data.</text>
</comment>
<keyword evidence="2" id="KW-1185">Reference proteome</keyword>
<dbReference type="InterPro" id="IPR040261">
    <property type="entry name" value="FAM240"/>
</dbReference>
<evidence type="ECO:0000313" key="1">
    <source>
        <dbReference type="EMBL" id="KAK2899228.1"/>
    </source>
</evidence>